<feature type="transmembrane region" description="Helical" evidence="1">
    <location>
        <begin position="303"/>
        <end position="326"/>
    </location>
</feature>
<gene>
    <name evidence="4" type="ORF">CLUG_01868</name>
</gene>
<dbReference type="VEuPathDB" id="FungiDB:CLUG_01868"/>
<dbReference type="OMA" id="DYQHTAM"/>
<dbReference type="Pfam" id="PF10355">
    <property type="entry name" value="Ytp1"/>
    <property type="match status" value="1"/>
</dbReference>
<dbReference type="InterPro" id="IPR018827">
    <property type="entry name" value="YTP1_C"/>
</dbReference>
<sequence>MLPWKRVTLTFLLLVSHVLADMDMGDDKVEFHPVNAGSKTFHWITSLVLLLLVPSVASVFAFAERYHWSGLLHVVSLAYSAFESLFLAFPDPSNHENRTSKGTSWFLTWELGGTVLLASFITGKNLFGREAPSTTAFSPSRAAVRLYKTVSFTTVLTGWVRVCMAPVALFGFCYGRSTGQCIAHGIMGSSFVGYGFLLAWVLVIPWIRNRRGNGRSQEFWDSSLMCLWGIVNTFTEHRWGREGWSHGDYQHTSMGIIWWCGGMLGMWLSRRENTRNVVPAVLLIYTGYAMSEHSQHLEISTKVHAMFGLVLMAGGLTRIMEICFLLRDAAACDTGRVLAFQHFPPLCLVMSGVLFMSANEEQLEMVHGLGADHSSYILVVCGAGFVIYLWMLMMLALYLHLVGYDEDGQLRGYADITGHEDFELDTVSETEE</sequence>
<dbReference type="FunCoup" id="C4Y0Y6">
    <property type="interactions" value="21"/>
</dbReference>
<dbReference type="PANTHER" id="PTHR31685">
    <property type="entry name" value="INTEGRAL MEMBRANE PROTEIN (AFU_ORTHOLOGUE AFUA_6G12730)-RELATED"/>
    <property type="match status" value="1"/>
</dbReference>
<organism evidence="4 5">
    <name type="scientific">Clavispora lusitaniae (strain ATCC 42720)</name>
    <name type="common">Yeast</name>
    <name type="synonym">Candida lusitaniae</name>
    <dbReference type="NCBI Taxonomy" id="306902"/>
    <lineage>
        <taxon>Eukaryota</taxon>
        <taxon>Fungi</taxon>
        <taxon>Dikarya</taxon>
        <taxon>Ascomycota</taxon>
        <taxon>Saccharomycotina</taxon>
        <taxon>Pichiomycetes</taxon>
        <taxon>Metschnikowiaceae</taxon>
        <taxon>Clavispora</taxon>
    </lineage>
</organism>
<feature type="transmembrane region" description="Helical" evidence="1">
    <location>
        <begin position="338"/>
        <end position="356"/>
    </location>
</feature>
<evidence type="ECO:0000313" key="4">
    <source>
        <dbReference type="EMBL" id="EEQ37745.1"/>
    </source>
</evidence>
<keyword evidence="1" id="KW-0812">Transmembrane</keyword>
<name>C4Y0Y6_CLAL4</name>
<keyword evidence="1" id="KW-1133">Transmembrane helix</keyword>
<protein>
    <recommendedName>
        <fullName evidence="3">Protein YTP1-like C-terminal domain-containing protein</fullName>
    </recommendedName>
</protein>
<feature type="transmembrane region" description="Helical" evidence="1">
    <location>
        <begin position="44"/>
        <end position="63"/>
    </location>
</feature>
<dbReference type="GeneID" id="8499168"/>
<evidence type="ECO:0000256" key="2">
    <source>
        <dbReference type="SAM" id="SignalP"/>
    </source>
</evidence>
<dbReference type="EMBL" id="CH408077">
    <property type="protein sequence ID" value="EEQ37745.1"/>
    <property type="molecule type" value="Genomic_DNA"/>
</dbReference>
<dbReference type="STRING" id="306902.C4Y0Y6"/>
<feature type="transmembrane region" description="Helical" evidence="1">
    <location>
        <begin position="376"/>
        <end position="401"/>
    </location>
</feature>
<dbReference type="PANTHER" id="PTHR31685:SF2">
    <property type="entry name" value="PROTEIN YTP1"/>
    <property type="match status" value="1"/>
</dbReference>
<feature type="chain" id="PRO_5002944498" description="Protein YTP1-like C-terminal domain-containing protein" evidence="2">
    <location>
        <begin position="21"/>
        <end position="432"/>
    </location>
</feature>
<keyword evidence="2" id="KW-0732">Signal</keyword>
<feature type="domain" description="Protein YTP1-like C-terminal" evidence="3">
    <location>
        <begin position="158"/>
        <end position="398"/>
    </location>
</feature>
<feature type="transmembrane region" description="Helical" evidence="1">
    <location>
        <begin position="70"/>
        <end position="89"/>
    </location>
</feature>
<dbReference type="KEGG" id="clu:CLUG_01868"/>
<dbReference type="HOGENOM" id="CLU_034579_1_0_1"/>
<dbReference type="InParanoid" id="C4Y0Y6"/>
<evidence type="ECO:0000313" key="5">
    <source>
        <dbReference type="Proteomes" id="UP000007703"/>
    </source>
</evidence>
<evidence type="ECO:0000259" key="3">
    <source>
        <dbReference type="Pfam" id="PF10355"/>
    </source>
</evidence>
<dbReference type="AlphaFoldDB" id="C4Y0Y6"/>
<feature type="transmembrane region" description="Helical" evidence="1">
    <location>
        <begin position="109"/>
        <end position="128"/>
    </location>
</feature>
<evidence type="ECO:0000256" key="1">
    <source>
        <dbReference type="SAM" id="Phobius"/>
    </source>
</evidence>
<accession>C4Y0Y6</accession>
<proteinExistence type="predicted"/>
<dbReference type="OrthoDB" id="4137487at2759"/>
<reference evidence="4 5" key="1">
    <citation type="journal article" date="2009" name="Nature">
        <title>Evolution of pathogenicity and sexual reproduction in eight Candida genomes.</title>
        <authorList>
            <person name="Butler G."/>
            <person name="Rasmussen M.D."/>
            <person name="Lin M.F."/>
            <person name="Santos M.A."/>
            <person name="Sakthikumar S."/>
            <person name="Munro C.A."/>
            <person name="Rheinbay E."/>
            <person name="Grabherr M."/>
            <person name="Forche A."/>
            <person name="Reedy J.L."/>
            <person name="Agrafioti I."/>
            <person name="Arnaud M.B."/>
            <person name="Bates S."/>
            <person name="Brown A.J."/>
            <person name="Brunke S."/>
            <person name="Costanzo M.C."/>
            <person name="Fitzpatrick D.A."/>
            <person name="de Groot P.W."/>
            <person name="Harris D."/>
            <person name="Hoyer L.L."/>
            <person name="Hube B."/>
            <person name="Klis F.M."/>
            <person name="Kodira C."/>
            <person name="Lennard N."/>
            <person name="Logue M.E."/>
            <person name="Martin R."/>
            <person name="Neiman A.M."/>
            <person name="Nikolaou E."/>
            <person name="Quail M.A."/>
            <person name="Quinn J."/>
            <person name="Santos M.C."/>
            <person name="Schmitzberger F.F."/>
            <person name="Sherlock G."/>
            <person name="Shah P."/>
            <person name="Silverstein K.A."/>
            <person name="Skrzypek M.S."/>
            <person name="Soll D."/>
            <person name="Staggs R."/>
            <person name="Stansfield I."/>
            <person name="Stumpf M.P."/>
            <person name="Sudbery P.E."/>
            <person name="Srikantha T."/>
            <person name="Zeng Q."/>
            <person name="Berman J."/>
            <person name="Berriman M."/>
            <person name="Heitman J."/>
            <person name="Gow N.A."/>
            <person name="Lorenz M.C."/>
            <person name="Birren B.W."/>
            <person name="Kellis M."/>
            <person name="Cuomo C.A."/>
        </authorList>
    </citation>
    <scope>NUCLEOTIDE SEQUENCE [LARGE SCALE GENOMIC DNA]</scope>
    <source>
        <strain evidence="4 5">ATCC 42720</strain>
    </source>
</reference>
<feature type="transmembrane region" description="Helical" evidence="1">
    <location>
        <begin position="182"/>
        <end position="207"/>
    </location>
</feature>
<feature type="transmembrane region" description="Helical" evidence="1">
    <location>
        <begin position="149"/>
        <end position="170"/>
    </location>
</feature>
<feature type="transmembrane region" description="Helical" evidence="1">
    <location>
        <begin position="273"/>
        <end position="291"/>
    </location>
</feature>
<dbReference type="Proteomes" id="UP000007703">
    <property type="component" value="Unassembled WGS sequence"/>
</dbReference>
<keyword evidence="1" id="KW-0472">Membrane</keyword>
<feature type="signal peptide" evidence="2">
    <location>
        <begin position="1"/>
        <end position="20"/>
    </location>
</feature>